<protein>
    <submittedName>
        <fullName evidence="3">Uncharacterized protein</fullName>
    </submittedName>
</protein>
<evidence type="ECO:0000256" key="1">
    <source>
        <dbReference type="SAM" id="MobiDB-lite"/>
    </source>
</evidence>
<feature type="transmembrane region" description="Helical" evidence="2">
    <location>
        <begin position="171"/>
        <end position="192"/>
    </location>
</feature>
<accession>A0A0C3S541</accession>
<dbReference type="AlphaFoldDB" id="A0A0C3S541"/>
<feature type="transmembrane region" description="Helical" evidence="2">
    <location>
        <begin position="130"/>
        <end position="151"/>
    </location>
</feature>
<name>A0A0C3S541_PHLG1</name>
<dbReference type="HOGENOM" id="CLU_434802_0_0_1"/>
<dbReference type="EMBL" id="KN840545">
    <property type="protein sequence ID" value="KIP05387.1"/>
    <property type="molecule type" value="Genomic_DNA"/>
</dbReference>
<feature type="region of interest" description="Disordered" evidence="1">
    <location>
        <begin position="1"/>
        <end position="31"/>
    </location>
</feature>
<proteinExistence type="predicted"/>
<keyword evidence="2" id="KW-0812">Transmembrane</keyword>
<evidence type="ECO:0000313" key="4">
    <source>
        <dbReference type="Proteomes" id="UP000053257"/>
    </source>
</evidence>
<sequence length="644" mass="69920">MAIQELNLGSDKASAEVTGEGQAVTRLSRGQKPTSWDHCRVIKRGGNEFSDDKKYRALPSLPLPGGVDRLTNDITKMQHNDRQEMYSPYANGFHYSNPSITTNVQETLLVDEKDIPSPRRNPHRAPSHHPFSLVVIALWTVFIVAEIVLLQRSVALAPTTPKLPWYYSNDGLPSVFFTIFTQGHAPVTSLHLSRLAISALQFRGTAPRTWLEVFWLADMKWAGPVGIIMWIWSMMKLPVRVSPTIAIFSVTVLSAFATPFVLSRAYPFQSMDVPVNRTFVPNTLAAAKLATIDAYAQIAVGAGSWSTNLTVLDIFNASTFIPSNASRVASTADLFFAGDVQSMDVTLPGVRIQGGCHAMDNTASVTQDGFLQLCHQQLPSIGDAAFLTLNPGEFILNVSYCTTEAFQGVGSPSNTSALIWFANNPSASLVGDLVEGIVQCETNFTTGTALLSGRNLTYDNFVENDKMYTVSQAGEALLDPLYAALYHFHGLEHATDDQKSQLYGMLGYTQSADSSGEQKYTSPSLDGFAAAMWRGATHMTTALAVLGRDSATAYTGTAYVAVSGRTRDTPFFVGALVLLGAWLFSMVGLTAFVWRPTVYGDTLDGYCAARLTASRPDLVSGGQPGGISENRQLLERFDPVVGDI</sequence>
<keyword evidence="2" id="KW-1133">Transmembrane helix</keyword>
<evidence type="ECO:0000256" key="2">
    <source>
        <dbReference type="SAM" id="Phobius"/>
    </source>
</evidence>
<reference evidence="3 4" key="1">
    <citation type="journal article" date="2014" name="PLoS Genet.">
        <title>Analysis of the Phlebiopsis gigantea genome, transcriptome and secretome provides insight into its pioneer colonization strategies of wood.</title>
        <authorList>
            <person name="Hori C."/>
            <person name="Ishida T."/>
            <person name="Igarashi K."/>
            <person name="Samejima M."/>
            <person name="Suzuki H."/>
            <person name="Master E."/>
            <person name="Ferreira P."/>
            <person name="Ruiz-Duenas F.J."/>
            <person name="Held B."/>
            <person name="Canessa P."/>
            <person name="Larrondo L.F."/>
            <person name="Schmoll M."/>
            <person name="Druzhinina I.S."/>
            <person name="Kubicek C.P."/>
            <person name="Gaskell J.A."/>
            <person name="Kersten P."/>
            <person name="St John F."/>
            <person name="Glasner J."/>
            <person name="Sabat G."/>
            <person name="Splinter BonDurant S."/>
            <person name="Syed K."/>
            <person name="Yadav J."/>
            <person name="Mgbeahuruike A.C."/>
            <person name="Kovalchuk A."/>
            <person name="Asiegbu F.O."/>
            <person name="Lackner G."/>
            <person name="Hoffmeister D."/>
            <person name="Rencoret J."/>
            <person name="Gutierrez A."/>
            <person name="Sun H."/>
            <person name="Lindquist E."/>
            <person name="Barry K."/>
            <person name="Riley R."/>
            <person name="Grigoriev I.V."/>
            <person name="Henrissat B."/>
            <person name="Kues U."/>
            <person name="Berka R.M."/>
            <person name="Martinez A.T."/>
            <person name="Covert S.F."/>
            <person name="Blanchette R.A."/>
            <person name="Cullen D."/>
        </authorList>
    </citation>
    <scope>NUCLEOTIDE SEQUENCE [LARGE SCALE GENOMIC DNA]</scope>
    <source>
        <strain evidence="3 4">11061_1 CR5-6</strain>
    </source>
</reference>
<keyword evidence="2" id="KW-0472">Membrane</keyword>
<gene>
    <name evidence="3" type="ORF">PHLGIDRAFT_119902</name>
</gene>
<dbReference type="Proteomes" id="UP000053257">
    <property type="component" value="Unassembled WGS sequence"/>
</dbReference>
<feature type="transmembrane region" description="Helical" evidence="2">
    <location>
        <begin position="244"/>
        <end position="262"/>
    </location>
</feature>
<keyword evidence="4" id="KW-1185">Reference proteome</keyword>
<organism evidence="3 4">
    <name type="scientific">Phlebiopsis gigantea (strain 11061_1 CR5-6)</name>
    <name type="common">White-rot fungus</name>
    <name type="synonym">Peniophora gigantea</name>
    <dbReference type="NCBI Taxonomy" id="745531"/>
    <lineage>
        <taxon>Eukaryota</taxon>
        <taxon>Fungi</taxon>
        <taxon>Dikarya</taxon>
        <taxon>Basidiomycota</taxon>
        <taxon>Agaricomycotina</taxon>
        <taxon>Agaricomycetes</taxon>
        <taxon>Polyporales</taxon>
        <taxon>Phanerochaetaceae</taxon>
        <taxon>Phlebiopsis</taxon>
    </lineage>
</organism>
<feature type="transmembrane region" description="Helical" evidence="2">
    <location>
        <begin position="213"/>
        <end position="232"/>
    </location>
</feature>
<evidence type="ECO:0000313" key="3">
    <source>
        <dbReference type="EMBL" id="KIP05387.1"/>
    </source>
</evidence>
<feature type="transmembrane region" description="Helical" evidence="2">
    <location>
        <begin position="571"/>
        <end position="594"/>
    </location>
</feature>
<dbReference type="OrthoDB" id="2800221at2759"/>